<dbReference type="RefSeq" id="WP_091714644.1">
    <property type="nucleotide sequence ID" value="NZ_FOSH01000013.1"/>
</dbReference>
<evidence type="ECO:0000256" key="1">
    <source>
        <dbReference type="ARBA" id="ARBA00010515"/>
    </source>
</evidence>
<dbReference type="EMBL" id="FOSH01000013">
    <property type="protein sequence ID" value="SFK51204.1"/>
    <property type="molecule type" value="Genomic_DNA"/>
</dbReference>
<keyword evidence="2" id="KW-0378">Hydrolase</keyword>
<feature type="signal peptide" evidence="3">
    <location>
        <begin position="1"/>
        <end position="20"/>
    </location>
</feature>
<dbReference type="InterPro" id="IPR049492">
    <property type="entry name" value="BD-FAE-like_dom"/>
</dbReference>
<organism evidence="5 6">
    <name type="scientific">Methylophaga sulfidovorans</name>
    <dbReference type="NCBI Taxonomy" id="45496"/>
    <lineage>
        <taxon>Bacteria</taxon>
        <taxon>Pseudomonadati</taxon>
        <taxon>Pseudomonadota</taxon>
        <taxon>Gammaproteobacteria</taxon>
        <taxon>Thiotrichales</taxon>
        <taxon>Piscirickettsiaceae</taxon>
        <taxon>Methylophaga</taxon>
    </lineage>
</organism>
<dbReference type="InterPro" id="IPR002168">
    <property type="entry name" value="Lipase_GDXG_HIS_AS"/>
</dbReference>
<comment type="similarity">
    <text evidence="1">Belongs to the 'GDXG' lipolytic enzyme family.</text>
</comment>
<dbReference type="SUPFAM" id="SSF53474">
    <property type="entry name" value="alpha/beta-Hydrolases"/>
    <property type="match status" value="1"/>
</dbReference>
<dbReference type="PANTHER" id="PTHR48081">
    <property type="entry name" value="AB HYDROLASE SUPERFAMILY PROTEIN C4A8.06C"/>
    <property type="match status" value="1"/>
</dbReference>
<proteinExistence type="inferred from homology"/>
<protein>
    <submittedName>
        <fullName evidence="5">Acetyl esterase/lipase</fullName>
    </submittedName>
</protein>
<gene>
    <name evidence="5" type="ORF">SAMN04488079_11331</name>
</gene>
<reference evidence="6" key="1">
    <citation type="submission" date="2016-10" db="EMBL/GenBank/DDBJ databases">
        <authorList>
            <person name="Varghese N."/>
            <person name="Submissions S."/>
        </authorList>
    </citation>
    <scope>NUCLEOTIDE SEQUENCE [LARGE SCALE GENOMIC DNA]</scope>
    <source>
        <strain evidence="6">DSM 11578</strain>
    </source>
</reference>
<keyword evidence="3" id="KW-0732">Signal</keyword>
<dbReference type="Gene3D" id="3.40.50.1820">
    <property type="entry name" value="alpha/beta hydrolase"/>
    <property type="match status" value="1"/>
</dbReference>
<dbReference type="PROSITE" id="PS01173">
    <property type="entry name" value="LIPASE_GDXG_HIS"/>
    <property type="match status" value="1"/>
</dbReference>
<dbReference type="InterPro" id="IPR050300">
    <property type="entry name" value="GDXG_lipolytic_enzyme"/>
</dbReference>
<evidence type="ECO:0000259" key="4">
    <source>
        <dbReference type="Pfam" id="PF20434"/>
    </source>
</evidence>
<sequence>MKLNIFAGLLLLLMARPLLSAENHVDMIRDLAYGDSPLQTMDVYLPGNADNAPILFLIHGGAWQFGDKRATGLIKSKIDRWLNRGFIIVSANYRLVPEVDPVTQANDLALALKTVQQQAESWGGDADKAILLGHSAGAHLLALLTTKQTFSEQNSLRPWLGSLIIDSQVLDLVSLMQHKHVEFYDKAFGNQPTYWQQASPINYVDGDEVPMFVVCSLQRPYACDNSTRFVDKVNDTGSKAELLKLDMTHNETLEEIGRDNAYTQSIEKFMSGLDPVIADHLSPSMDKKQ</sequence>
<dbReference type="OrthoDB" id="9771666at2"/>
<dbReference type="InterPro" id="IPR029058">
    <property type="entry name" value="AB_hydrolase_fold"/>
</dbReference>
<keyword evidence="6" id="KW-1185">Reference proteome</keyword>
<feature type="domain" description="BD-FAE-like" evidence="4">
    <location>
        <begin position="41"/>
        <end position="214"/>
    </location>
</feature>
<evidence type="ECO:0000313" key="6">
    <source>
        <dbReference type="Proteomes" id="UP000198924"/>
    </source>
</evidence>
<dbReference type="AlphaFoldDB" id="A0A1I4A4F0"/>
<feature type="chain" id="PRO_5011784974" evidence="3">
    <location>
        <begin position="21"/>
        <end position="289"/>
    </location>
</feature>
<name>A0A1I4A4F0_9GAMM</name>
<dbReference type="Pfam" id="PF20434">
    <property type="entry name" value="BD-FAE"/>
    <property type="match status" value="1"/>
</dbReference>
<dbReference type="PANTHER" id="PTHR48081:SF33">
    <property type="entry name" value="KYNURENINE FORMAMIDASE"/>
    <property type="match status" value="1"/>
</dbReference>
<dbReference type="Proteomes" id="UP000198924">
    <property type="component" value="Unassembled WGS sequence"/>
</dbReference>
<accession>A0A1I4A4F0</accession>
<evidence type="ECO:0000256" key="3">
    <source>
        <dbReference type="SAM" id="SignalP"/>
    </source>
</evidence>
<evidence type="ECO:0000313" key="5">
    <source>
        <dbReference type="EMBL" id="SFK51204.1"/>
    </source>
</evidence>
<dbReference type="STRING" id="45496.SAMN04488079_11331"/>
<dbReference type="GO" id="GO:0016787">
    <property type="term" value="F:hydrolase activity"/>
    <property type="evidence" value="ECO:0007669"/>
    <property type="project" value="UniProtKB-KW"/>
</dbReference>
<evidence type="ECO:0000256" key="2">
    <source>
        <dbReference type="ARBA" id="ARBA00022801"/>
    </source>
</evidence>